<feature type="domain" description="NADP-dependent oxidoreductase" evidence="1">
    <location>
        <begin position="18"/>
        <end position="210"/>
    </location>
</feature>
<evidence type="ECO:0000259" key="1">
    <source>
        <dbReference type="Pfam" id="PF00248"/>
    </source>
</evidence>
<dbReference type="Pfam" id="PF00248">
    <property type="entry name" value="Aldo_ket_red"/>
    <property type="match status" value="3"/>
</dbReference>
<dbReference type="SUPFAM" id="SSF51430">
    <property type="entry name" value="NAD(P)-linked oxidoreductase"/>
    <property type="match status" value="4"/>
</dbReference>
<protein>
    <submittedName>
        <fullName evidence="3">Aldo_ket_red domain-containing protein</fullName>
    </submittedName>
</protein>
<evidence type="ECO:0000313" key="3">
    <source>
        <dbReference type="WBParaSite" id="ALUE_0000520601-mRNA-1"/>
    </source>
</evidence>
<dbReference type="PANTHER" id="PTHR11732">
    <property type="entry name" value="ALDO/KETO REDUCTASE"/>
    <property type="match status" value="1"/>
</dbReference>
<dbReference type="AlphaFoldDB" id="A0A0M3HS23"/>
<keyword evidence="2" id="KW-1185">Reference proteome</keyword>
<feature type="domain" description="NADP-dependent oxidoreductase" evidence="1">
    <location>
        <begin position="530"/>
        <end position="574"/>
    </location>
</feature>
<dbReference type="WBParaSite" id="ALUE_0000520601-mRNA-1">
    <property type="protein sequence ID" value="ALUE_0000520601-mRNA-1"/>
    <property type="gene ID" value="ALUE_0000520601"/>
</dbReference>
<dbReference type="InterPro" id="IPR036812">
    <property type="entry name" value="NAD(P)_OxRdtase_dom_sf"/>
</dbReference>
<dbReference type="InterPro" id="IPR023210">
    <property type="entry name" value="NADP_OxRdtase_dom"/>
</dbReference>
<dbReference type="PROSITE" id="PS00798">
    <property type="entry name" value="ALDOKETO_REDUCTASE_1"/>
    <property type="match status" value="1"/>
</dbReference>
<proteinExistence type="predicted"/>
<dbReference type="PRINTS" id="PR00069">
    <property type="entry name" value="ALDKETRDTASE"/>
</dbReference>
<dbReference type="Gene3D" id="3.20.20.100">
    <property type="entry name" value="NADP-dependent oxidoreductase domain"/>
    <property type="match status" value="4"/>
</dbReference>
<dbReference type="GO" id="GO:0016491">
    <property type="term" value="F:oxidoreductase activity"/>
    <property type="evidence" value="ECO:0007669"/>
    <property type="project" value="InterPro"/>
</dbReference>
<accession>A0A0M3HS23</accession>
<reference evidence="3" key="1">
    <citation type="submission" date="2017-02" db="UniProtKB">
        <authorList>
            <consortium name="WormBaseParasite"/>
        </authorList>
    </citation>
    <scope>IDENTIFICATION</scope>
</reference>
<dbReference type="InterPro" id="IPR018170">
    <property type="entry name" value="Aldo/ket_reductase_CS"/>
</dbReference>
<dbReference type="Proteomes" id="UP000036681">
    <property type="component" value="Unplaced"/>
</dbReference>
<feature type="domain" description="NADP-dependent oxidoreductase" evidence="1">
    <location>
        <begin position="318"/>
        <end position="526"/>
    </location>
</feature>
<sequence length="584" mass="66468">MVKIDSIALPTGASLPLLGLGTWLSKDERQLHTAIEAAIDVGYRLFDTAFLYETEAGVGNALYDCIQSGKVKREDLFITTKLPFTAHAPSDVENVVEQQLRTLKTGYIDLYLIHCPCATKLQEGLSICYLARKQTLLYFPSYFVAFILQCSSSCLISHRKLNIATTHYFKHKDGSYVPLVEDGRFAVDDVDHLDTWKALEKLHKQGKLKHKDGSYVPLVEDGRFAVDDVDHLDTWKALEKLHKQGKLKLQEGLSICYLARKQTLLYFPSYFVAFILQRSSSCLISHRKLNIATTHYFKHKDGSYVPLVEDGRFAVDDVDHLDTWKALEKLHKQGKLKAIGLSNFNEEQIQRVYDHAEIKPHNLQVEAHLYFPQKELREFCKARNITMTAYAPLGSPGRKAFQPGGFWPEGEPLKDPLVATIARKHKKTPAQARNITMTAYAPLGSPGRKAFQPGGFWPEGESLKDPLVATIARKHKKTPAQILLKYLVQGGIAAIPKSTNVEHIRENINIFDFKLDEDDITKLDRVERRILLKYLVQDGIAAIPKSTNIEHIRENINIFDFKLDEDDITKLDRVERRVRLFIFD</sequence>
<organism evidence="2 3">
    <name type="scientific">Ascaris lumbricoides</name>
    <name type="common">Giant roundworm</name>
    <dbReference type="NCBI Taxonomy" id="6252"/>
    <lineage>
        <taxon>Eukaryota</taxon>
        <taxon>Metazoa</taxon>
        <taxon>Ecdysozoa</taxon>
        <taxon>Nematoda</taxon>
        <taxon>Chromadorea</taxon>
        <taxon>Rhabditida</taxon>
        <taxon>Spirurina</taxon>
        <taxon>Ascaridomorpha</taxon>
        <taxon>Ascaridoidea</taxon>
        <taxon>Ascarididae</taxon>
        <taxon>Ascaris</taxon>
    </lineage>
</organism>
<name>A0A0M3HS23_ASCLU</name>
<evidence type="ECO:0000313" key="2">
    <source>
        <dbReference type="Proteomes" id="UP000036681"/>
    </source>
</evidence>
<dbReference type="InterPro" id="IPR020471">
    <property type="entry name" value="AKR"/>
</dbReference>